<gene>
    <name evidence="1" type="ORF">HC248_02544</name>
</gene>
<name>A0A6H2HBQ3_9BURK</name>
<evidence type="ECO:0000313" key="1">
    <source>
        <dbReference type="EMBL" id="QJC57223.1"/>
    </source>
</evidence>
<dbReference type="EMBL" id="CP051461">
    <property type="protein sequence ID" value="QJC57223.1"/>
    <property type="molecule type" value="Genomic_DNA"/>
</dbReference>
<evidence type="ECO:0008006" key="3">
    <source>
        <dbReference type="Google" id="ProtNLM"/>
    </source>
</evidence>
<dbReference type="InterPro" id="IPR021234">
    <property type="entry name" value="DUF2827"/>
</dbReference>
<dbReference type="Proteomes" id="UP000502041">
    <property type="component" value="Chromosome"/>
</dbReference>
<organism evidence="1 2">
    <name type="scientific">Polaromonas vacuolata</name>
    <dbReference type="NCBI Taxonomy" id="37448"/>
    <lineage>
        <taxon>Bacteria</taxon>
        <taxon>Pseudomonadati</taxon>
        <taxon>Pseudomonadota</taxon>
        <taxon>Betaproteobacteria</taxon>
        <taxon>Burkholderiales</taxon>
        <taxon>Comamonadaceae</taxon>
        <taxon>Polaromonas</taxon>
    </lineage>
</organism>
<keyword evidence="2" id="KW-1185">Reference proteome</keyword>
<accession>A0A6H2HBQ3</accession>
<protein>
    <recommendedName>
        <fullName evidence="3">DUF2827 domain-containing protein</fullName>
    </recommendedName>
</protein>
<evidence type="ECO:0000313" key="2">
    <source>
        <dbReference type="Proteomes" id="UP000502041"/>
    </source>
</evidence>
<dbReference type="Pfam" id="PF10933">
    <property type="entry name" value="DUF2827"/>
    <property type="match status" value="1"/>
</dbReference>
<sequence>MNDSNTSNKTAHNASQPCVDSLRVGVSIFVRKGEQSLWENGIYQNCLFLVILLLRAPNVGKTYLVCGGGDGDINDAQRFMKDSPVPIIDMLTAANELDVMIEMSAQLDRNWAISFRERGGKIVTMRVGNDYVIDIERMIFDKPHGLLMAGTPYDEVWTLPEYAMTCAHYFGSAMRAPVRLMPHLWSSVVLDKAARKLPDAQSFGYKPGRKKWRLGIFEPNICMVKTSHLAMLLIDLAHRANPRFIAQLQVYNTLNLKDQTSFVGFANSLDIVKHGLATFEGRFPVYQCLSAQVDAVVSHQWENGQNYLYYEVLHGGYPLIHNSTFIADCGYFYPDFDCEQGGLATLQAYAQHDADLSNYRQKAQAFLQTLNPEYEDNIRLYNAALVDLYRAEKLCS</sequence>
<dbReference type="RefSeq" id="WP_168922770.1">
    <property type="nucleotide sequence ID" value="NZ_CP051461.1"/>
</dbReference>
<dbReference type="KEGG" id="pvac:HC248_02544"/>
<dbReference type="AlphaFoldDB" id="A0A6H2HBQ3"/>
<reference evidence="1 2" key="1">
    <citation type="submission" date="2020-04" db="EMBL/GenBank/DDBJ databases">
        <title>Complete genome of a Psychrophilic, Marine, Gas Vacuolate Bacterium Polaromonas vacuolata KCTC 22033T.</title>
        <authorList>
            <person name="Hwang K."/>
            <person name="Kim K.M."/>
        </authorList>
    </citation>
    <scope>NUCLEOTIDE SEQUENCE [LARGE SCALE GENOMIC DNA]</scope>
    <source>
        <strain evidence="1 2">KCTC 22033</strain>
    </source>
</reference>
<proteinExistence type="predicted"/>